<sequence>MGRLNPPQVSGAQLPNAAAGYARSLFFLVPRTVELLLELASDPCPLPGVSKPAATSGGRSFQSVSGRLSWKQSAAALADALLVGAGGGLSGRLTTAAVTDGGTTAGGGGAPAAAVVFVLAMAADTSEAEAAPSSDRRTIQALVVVALLGAGADALEAPRRVPPQPVVVLGPHVRVDVGDVDRGPQAPGLVQHGVQRGPRQPQRPKGRQQREALDVEGGALLVKGRGLDARDDGADDLGRRGGVVVVLVVVLGPQDGARKEARRGRVQDALVERVRRRRALMRRSGAMWSAVMGTIEADGCGVVAGGIVAAGDEAAAAAATAPGLGDCRGAGGGGGGRGGC</sequence>
<organism evidence="2 3">
    <name type="scientific">Pyricularia oryzae</name>
    <name type="common">Rice blast fungus</name>
    <name type="synonym">Magnaporthe oryzae</name>
    <dbReference type="NCBI Taxonomy" id="318829"/>
    <lineage>
        <taxon>Eukaryota</taxon>
        <taxon>Fungi</taxon>
        <taxon>Dikarya</taxon>
        <taxon>Ascomycota</taxon>
        <taxon>Pezizomycotina</taxon>
        <taxon>Sordariomycetes</taxon>
        <taxon>Sordariomycetidae</taxon>
        <taxon>Magnaporthales</taxon>
        <taxon>Pyriculariaceae</taxon>
        <taxon>Pyricularia</taxon>
    </lineage>
</organism>
<evidence type="ECO:0000313" key="2">
    <source>
        <dbReference type="EMBL" id="QBZ65699.1"/>
    </source>
</evidence>
<accession>A0A4P7NTJ4</accession>
<feature type="region of interest" description="Disordered" evidence="1">
    <location>
        <begin position="179"/>
        <end position="211"/>
    </location>
</feature>
<dbReference type="AlphaFoldDB" id="A0A4P7NTJ4"/>
<evidence type="ECO:0000256" key="1">
    <source>
        <dbReference type="SAM" id="MobiDB-lite"/>
    </source>
</evidence>
<dbReference type="EMBL" id="CP034210">
    <property type="protein sequence ID" value="QBZ65699.1"/>
    <property type="molecule type" value="Genomic_DNA"/>
</dbReference>
<dbReference type="Proteomes" id="UP000294847">
    <property type="component" value="Chromosome 7"/>
</dbReference>
<name>A0A4P7NTJ4_PYROR</name>
<evidence type="ECO:0000313" key="3">
    <source>
        <dbReference type="Proteomes" id="UP000294847"/>
    </source>
</evidence>
<gene>
    <name evidence="2" type="ORF">PoMZ_12662</name>
</gene>
<reference evidence="2 3" key="1">
    <citation type="journal article" date="2019" name="Mol. Biol. Evol.">
        <title>Blast fungal genomes show frequent chromosomal changes, gene gains and losses, and effector gene turnover.</title>
        <authorList>
            <person name="Gomez Luciano L.B."/>
            <person name="Jason Tsai I."/>
            <person name="Chuma I."/>
            <person name="Tosa Y."/>
            <person name="Chen Y.H."/>
            <person name="Li J.Y."/>
            <person name="Li M.Y."/>
            <person name="Jade Lu M.Y."/>
            <person name="Nakayashiki H."/>
            <person name="Li W.H."/>
        </authorList>
    </citation>
    <scope>NUCLEOTIDE SEQUENCE [LARGE SCALE GENOMIC DNA]</scope>
    <source>
        <strain evidence="2">MZ5-1-6</strain>
    </source>
</reference>
<protein>
    <submittedName>
        <fullName evidence="2">Uncharacterized protein</fullName>
    </submittedName>
</protein>
<proteinExistence type="predicted"/>